<dbReference type="EMBL" id="JBGFUD010008201">
    <property type="protein sequence ID" value="MFH4981952.1"/>
    <property type="molecule type" value="Genomic_DNA"/>
</dbReference>
<name>A0ABD6EZ86_9BILA</name>
<comment type="caution">
    <text evidence="1">The sequence shown here is derived from an EMBL/GenBank/DDBJ whole genome shotgun (WGS) entry which is preliminary data.</text>
</comment>
<organism evidence="1 2">
    <name type="scientific">Gnathostoma spinigerum</name>
    <dbReference type="NCBI Taxonomy" id="75299"/>
    <lineage>
        <taxon>Eukaryota</taxon>
        <taxon>Metazoa</taxon>
        <taxon>Ecdysozoa</taxon>
        <taxon>Nematoda</taxon>
        <taxon>Chromadorea</taxon>
        <taxon>Rhabditida</taxon>
        <taxon>Spirurina</taxon>
        <taxon>Gnathostomatomorpha</taxon>
        <taxon>Gnathostomatoidea</taxon>
        <taxon>Gnathostomatidae</taxon>
        <taxon>Gnathostoma</taxon>
    </lineage>
</organism>
<dbReference type="Proteomes" id="UP001608902">
    <property type="component" value="Unassembled WGS sequence"/>
</dbReference>
<evidence type="ECO:0000313" key="1">
    <source>
        <dbReference type="EMBL" id="MFH4981952.1"/>
    </source>
</evidence>
<proteinExistence type="predicted"/>
<sequence length="66" mass="7797">MRASKCSQPFRTGREENREFSLRSWIGHALLVTWKAENLQHYSMHRDARKKAIGFKFVTGIFLRSN</sequence>
<protein>
    <submittedName>
        <fullName evidence="1">Uncharacterized protein</fullName>
    </submittedName>
</protein>
<accession>A0ABD6EZ86</accession>
<gene>
    <name evidence="1" type="ORF">AB6A40_008661</name>
</gene>
<evidence type="ECO:0000313" key="2">
    <source>
        <dbReference type="Proteomes" id="UP001608902"/>
    </source>
</evidence>
<keyword evidence="2" id="KW-1185">Reference proteome</keyword>
<dbReference type="AlphaFoldDB" id="A0ABD6EZ86"/>
<reference evidence="1 2" key="1">
    <citation type="submission" date="2024-08" db="EMBL/GenBank/DDBJ databases">
        <title>Gnathostoma spinigerum genome.</title>
        <authorList>
            <person name="Gonzalez-Bertolin B."/>
            <person name="Monzon S."/>
            <person name="Zaballos A."/>
            <person name="Jimenez P."/>
            <person name="Dekumyoy P."/>
            <person name="Varona S."/>
            <person name="Cuesta I."/>
            <person name="Sumanam S."/>
            <person name="Adisakwattana P."/>
            <person name="Gasser R.B."/>
            <person name="Hernandez-Gonzalez A."/>
            <person name="Young N.D."/>
            <person name="Perteguer M.J."/>
        </authorList>
    </citation>
    <scope>NUCLEOTIDE SEQUENCE [LARGE SCALE GENOMIC DNA]</scope>
    <source>
        <strain evidence="1">AL3</strain>
        <tissue evidence="1">Liver</tissue>
    </source>
</reference>